<dbReference type="InterPro" id="IPR040624">
    <property type="entry name" value="HalOD1"/>
</dbReference>
<dbReference type="EMBL" id="CP001862">
    <property type="protein sequence ID" value="ADB63289.1"/>
    <property type="molecule type" value="Genomic_DNA"/>
</dbReference>
<keyword evidence="2" id="KW-0614">Plasmid</keyword>
<name>D2S1P2_HALTV</name>
<dbReference type="KEGG" id="htu:Htur_4478"/>
<geneLocation type="plasmid" evidence="2 3">
    <name>pHTUR02</name>
</geneLocation>
<evidence type="ECO:0000313" key="3">
    <source>
        <dbReference type="Proteomes" id="UP000001903"/>
    </source>
</evidence>
<feature type="domain" description="Halobacterial output" evidence="1">
    <location>
        <begin position="15"/>
        <end position="84"/>
    </location>
</feature>
<organism evidence="2 3">
    <name type="scientific">Haloterrigena turkmenica (strain ATCC 51198 / DSM 5511 / JCM 9101 / NCIMB 13204 / VKM B-1734 / 4k)</name>
    <name type="common">Halococcus turkmenicus</name>
    <dbReference type="NCBI Taxonomy" id="543526"/>
    <lineage>
        <taxon>Archaea</taxon>
        <taxon>Methanobacteriati</taxon>
        <taxon>Methanobacteriota</taxon>
        <taxon>Stenosarchaea group</taxon>
        <taxon>Halobacteria</taxon>
        <taxon>Halobacteriales</taxon>
        <taxon>Natrialbaceae</taxon>
        <taxon>Haloterrigena</taxon>
    </lineage>
</organism>
<evidence type="ECO:0000313" key="2">
    <source>
        <dbReference type="EMBL" id="ADB63289.1"/>
    </source>
</evidence>
<gene>
    <name evidence="2" type="ordered locus">Htur_4478</name>
</gene>
<dbReference type="Pfam" id="PF18545">
    <property type="entry name" value="HalOD1"/>
    <property type="match status" value="1"/>
</dbReference>
<dbReference type="HOGENOM" id="CLU_159738_3_3_2"/>
<keyword evidence="3" id="KW-1185">Reference proteome</keyword>
<sequence>MLEQRMSNTSRSIETAVSTKLVQRVAAVTDQTVTELPPLYETIDPEALDAVIDSAATDESSLKVQFTYSGCQISVSGAGAVRIERDGC</sequence>
<dbReference type="AlphaFoldDB" id="D2S1P2"/>
<accession>D2S1P2</accession>
<reference evidence="2 3" key="1">
    <citation type="journal article" date="2010" name="Stand. Genomic Sci.">
        <title>Complete genome sequence of Haloterrigena turkmenica type strain (4k).</title>
        <authorList>
            <person name="Saunders E."/>
            <person name="Tindall B.J."/>
            <person name="Fahnrich R."/>
            <person name="Lapidus A."/>
            <person name="Copeland A."/>
            <person name="Del Rio T.G."/>
            <person name="Lucas S."/>
            <person name="Chen F."/>
            <person name="Tice H."/>
            <person name="Cheng J.F."/>
            <person name="Han C."/>
            <person name="Detter J.C."/>
            <person name="Bruce D."/>
            <person name="Goodwin L."/>
            <person name="Chain P."/>
            <person name="Pitluck S."/>
            <person name="Pati A."/>
            <person name="Ivanova N."/>
            <person name="Mavromatis K."/>
            <person name="Chen A."/>
            <person name="Palaniappan K."/>
            <person name="Land M."/>
            <person name="Hauser L."/>
            <person name="Chang Y.J."/>
            <person name="Jeffries C.D."/>
            <person name="Brettin T."/>
            <person name="Rohde M."/>
            <person name="Goker M."/>
            <person name="Bristow J."/>
            <person name="Eisen J.A."/>
            <person name="Markowitz V."/>
            <person name="Hugenholtz P."/>
            <person name="Klenk H.P."/>
            <person name="Kyrpides N.C."/>
        </authorList>
    </citation>
    <scope>NUCLEOTIDE SEQUENCE [LARGE SCALE GENOMIC DNA]</scope>
    <source>
        <strain evidence="3">ATCC 51198 / DSM 5511 / JCM 9101 / NCIMB 13204 / VKM B-1734 / 4k</strain>
    </source>
</reference>
<dbReference type="GeneID" id="8745107"/>
<dbReference type="RefSeq" id="WP_012945533.1">
    <property type="nucleotide sequence ID" value="NC_013745.1"/>
</dbReference>
<dbReference type="Proteomes" id="UP000001903">
    <property type="component" value="Plasmid pHTUR02"/>
</dbReference>
<proteinExistence type="predicted"/>
<evidence type="ECO:0000259" key="1">
    <source>
        <dbReference type="Pfam" id="PF18545"/>
    </source>
</evidence>
<protein>
    <recommendedName>
        <fullName evidence="1">Halobacterial output domain-containing protein</fullName>
    </recommendedName>
</protein>